<protein>
    <submittedName>
        <fullName evidence="1">Uncharacterized protein</fullName>
    </submittedName>
</protein>
<dbReference type="AlphaFoldDB" id="W6ULH0"/>
<dbReference type="GeneID" id="36341871"/>
<evidence type="ECO:0000313" key="2">
    <source>
        <dbReference type="Proteomes" id="UP000019149"/>
    </source>
</evidence>
<gene>
    <name evidence="1" type="ORF">EGR_06156</name>
</gene>
<dbReference type="EMBL" id="APAU02000052">
    <property type="protein sequence ID" value="EUB58937.1"/>
    <property type="molecule type" value="Genomic_DNA"/>
</dbReference>
<name>W6ULH0_ECHGR</name>
<comment type="caution">
    <text evidence="1">The sequence shown here is derived from an EMBL/GenBank/DDBJ whole genome shotgun (WGS) entry which is preliminary data.</text>
</comment>
<proteinExistence type="predicted"/>
<dbReference type="RefSeq" id="XP_024350133.1">
    <property type="nucleotide sequence ID" value="XM_024495405.1"/>
</dbReference>
<accession>W6ULH0</accession>
<evidence type="ECO:0000313" key="1">
    <source>
        <dbReference type="EMBL" id="EUB58937.1"/>
    </source>
</evidence>
<dbReference type="OrthoDB" id="10608701at2759"/>
<sequence length="39" mass="4624">MLPVMERTVWLIVDLPERDDSERELLNHKYVLGSVCRNP</sequence>
<organism evidence="1 2">
    <name type="scientific">Echinococcus granulosus</name>
    <name type="common">Hydatid tapeworm</name>
    <dbReference type="NCBI Taxonomy" id="6210"/>
    <lineage>
        <taxon>Eukaryota</taxon>
        <taxon>Metazoa</taxon>
        <taxon>Spiralia</taxon>
        <taxon>Lophotrochozoa</taxon>
        <taxon>Platyhelminthes</taxon>
        <taxon>Cestoda</taxon>
        <taxon>Eucestoda</taxon>
        <taxon>Cyclophyllidea</taxon>
        <taxon>Taeniidae</taxon>
        <taxon>Echinococcus</taxon>
        <taxon>Echinococcus granulosus group</taxon>
    </lineage>
</organism>
<dbReference type="Proteomes" id="UP000019149">
    <property type="component" value="Unassembled WGS sequence"/>
</dbReference>
<dbReference type="KEGG" id="egl:EGR_06156"/>
<keyword evidence="2" id="KW-1185">Reference proteome</keyword>
<reference evidence="1 2" key="1">
    <citation type="journal article" date="2013" name="Nat. Genet.">
        <title>The genome of the hydatid tapeworm Echinococcus granulosus.</title>
        <authorList>
            <person name="Zheng H."/>
            <person name="Zhang W."/>
            <person name="Zhang L."/>
            <person name="Zhang Z."/>
            <person name="Li J."/>
            <person name="Lu G."/>
            <person name="Zhu Y."/>
            <person name="Wang Y."/>
            <person name="Huang Y."/>
            <person name="Liu J."/>
            <person name="Kang H."/>
            <person name="Chen J."/>
            <person name="Wang L."/>
            <person name="Chen A."/>
            <person name="Yu S."/>
            <person name="Gao Z."/>
            <person name="Jin L."/>
            <person name="Gu W."/>
            <person name="Wang Z."/>
            <person name="Zhao L."/>
            <person name="Shi B."/>
            <person name="Wen H."/>
            <person name="Lin R."/>
            <person name="Jones M.K."/>
            <person name="Brejova B."/>
            <person name="Vinar T."/>
            <person name="Zhao G."/>
            <person name="McManus D.P."/>
            <person name="Chen Z."/>
            <person name="Zhou Y."/>
            <person name="Wang S."/>
        </authorList>
    </citation>
    <scope>NUCLEOTIDE SEQUENCE [LARGE SCALE GENOMIC DNA]</scope>
</reference>
<dbReference type="CTD" id="36341871"/>